<dbReference type="PROSITE" id="PS50089">
    <property type="entry name" value="ZF_RING_2"/>
    <property type="match status" value="1"/>
</dbReference>
<dbReference type="OrthoDB" id="192247at2759"/>
<dbReference type="STRING" id="6182.A0A4Z2CQ11"/>
<feature type="compositionally biased region" description="Acidic residues" evidence="8">
    <location>
        <begin position="787"/>
        <end position="803"/>
    </location>
</feature>
<dbReference type="Gene3D" id="2.60.210.10">
    <property type="entry name" value="Apoptosis, Tumor Necrosis Factor Receptor Associated Protein 2, Chain A"/>
    <property type="match status" value="1"/>
</dbReference>
<feature type="region of interest" description="Disordered" evidence="8">
    <location>
        <begin position="998"/>
        <end position="1026"/>
    </location>
</feature>
<evidence type="ECO:0000259" key="11">
    <source>
        <dbReference type="PROSITE" id="PS50144"/>
    </source>
</evidence>
<dbReference type="CDD" id="cd19779">
    <property type="entry name" value="Bbox2_TRIM37_C-VIII"/>
    <property type="match status" value="1"/>
</dbReference>
<keyword evidence="7" id="KW-0175">Coiled coil</keyword>
<feature type="domain" description="B box-type" evidence="10">
    <location>
        <begin position="120"/>
        <end position="162"/>
    </location>
</feature>
<evidence type="ECO:0000313" key="12">
    <source>
        <dbReference type="EMBL" id="TNN06341.1"/>
    </source>
</evidence>
<dbReference type="GO" id="GO:0005164">
    <property type="term" value="F:tumor necrosis factor receptor binding"/>
    <property type="evidence" value="ECO:0007669"/>
    <property type="project" value="TreeGrafter"/>
</dbReference>
<keyword evidence="4 6" id="KW-0863">Zinc-finger</keyword>
<dbReference type="GO" id="GO:0006513">
    <property type="term" value="P:protein monoubiquitination"/>
    <property type="evidence" value="ECO:0007669"/>
    <property type="project" value="TreeGrafter"/>
</dbReference>
<dbReference type="PANTHER" id="PTHR36754:SF2">
    <property type="entry name" value="E3 UBIQUITIN-PROTEIN LIGASE TRIM37"/>
    <property type="match status" value="1"/>
</dbReference>
<dbReference type="SUPFAM" id="SSF57850">
    <property type="entry name" value="RING/U-box"/>
    <property type="match status" value="1"/>
</dbReference>
<feature type="region of interest" description="Disordered" evidence="8">
    <location>
        <begin position="761"/>
        <end position="803"/>
    </location>
</feature>
<dbReference type="InterPro" id="IPR003649">
    <property type="entry name" value="Bbox_C"/>
</dbReference>
<organism evidence="12 13">
    <name type="scientific">Schistosoma japonicum</name>
    <name type="common">Blood fluke</name>
    <dbReference type="NCBI Taxonomy" id="6182"/>
    <lineage>
        <taxon>Eukaryota</taxon>
        <taxon>Metazoa</taxon>
        <taxon>Spiralia</taxon>
        <taxon>Lophotrochozoa</taxon>
        <taxon>Platyhelminthes</taxon>
        <taxon>Trematoda</taxon>
        <taxon>Digenea</taxon>
        <taxon>Strigeidida</taxon>
        <taxon>Schistosomatoidea</taxon>
        <taxon>Schistosomatidae</taxon>
        <taxon>Schistosoma</taxon>
    </lineage>
</organism>
<dbReference type="InterPro" id="IPR002083">
    <property type="entry name" value="MATH/TRAF_dom"/>
</dbReference>
<feature type="region of interest" description="Disordered" evidence="8">
    <location>
        <begin position="1079"/>
        <end position="1103"/>
    </location>
</feature>
<keyword evidence="2" id="KW-0963">Cytoplasm</keyword>
<feature type="domain" description="MATH" evidence="11">
    <location>
        <begin position="306"/>
        <end position="433"/>
    </location>
</feature>
<dbReference type="GO" id="GO:0005778">
    <property type="term" value="C:peroxisomal membrane"/>
    <property type="evidence" value="ECO:0007669"/>
    <property type="project" value="TreeGrafter"/>
</dbReference>
<feature type="compositionally biased region" description="Low complexity" evidence="8">
    <location>
        <begin position="1092"/>
        <end position="1101"/>
    </location>
</feature>
<feature type="compositionally biased region" description="Low complexity" evidence="8">
    <location>
        <begin position="1160"/>
        <end position="1172"/>
    </location>
</feature>
<protein>
    <submittedName>
        <fullName evidence="12">E3 ubiquitin-protein ligase TRIM37 isoform 1</fullName>
    </submittedName>
</protein>
<feature type="compositionally biased region" description="Low complexity" evidence="8">
    <location>
        <begin position="1396"/>
        <end position="1408"/>
    </location>
</feature>
<feature type="domain" description="RING-type" evidence="9">
    <location>
        <begin position="25"/>
        <end position="65"/>
    </location>
</feature>
<dbReference type="Proteomes" id="UP000311919">
    <property type="component" value="Unassembled WGS sequence"/>
</dbReference>
<comment type="caution">
    <text evidence="12">The sequence shown here is derived from an EMBL/GenBank/DDBJ whole genome shotgun (WGS) entry which is preliminary data.</text>
</comment>
<dbReference type="PANTHER" id="PTHR36754">
    <property type="entry name" value="E3 UBIQUITIN-PROTEIN LIGASE TRIM37"/>
    <property type="match status" value="1"/>
</dbReference>
<dbReference type="CDD" id="cd16619">
    <property type="entry name" value="mRING-HC-C4C4_TRIM37_C-VIII"/>
    <property type="match status" value="1"/>
</dbReference>
<evidence type="ECO:0000256" key="1">
    <source>
        <dbReference type="ARBA" id="ARBA00004496"/>
    </source>
</evidence>
<evidence type="ECO:0000256" key="7">
    <source>
        <dbReference type="SAM" id="Coils"/>
    </source>
</evidence>
<keyword evidence="5" id="KW-0862">Zinc</keyword>
<feature type="compositionally biased region" description="Acidic residues" evidence="8">
    <location>
        <begin position="769"/>
        <end position="778"/>
    </location>
</feature>
<keyword evidence="3" id="KW-0479">Metal-binding</keyword>
<dbReference type="SUPFAM" id="SSF57845">
    <property type="entry name" value="B-box zinc-binding domain"/>
    <property type="match status" value="1"/>
</dbReference>
<reference evidence="12 13" key="1">
    <citation type="submission" date="2019-03" db="EMBL/GenBank/DDBJ databases">
        <title>An improved genome assembly of the fluke Schistosoma japonicum.</title>
        <authorList>
            <person name="Hu W."/>
            <person name="Luo F."/>
            <person name="Yin M."/>
            <person name="Mo X."/>
            <person name="Sun C."/>
            <person name="Wu Q."/>
            <person name="Zhu B."/>
            <person name="Xiang M."/>
            <person name="Wang J."/>
            <person name="Wang Y."/>
            <person name="Zhang T."/>
            <person name="Xu B."/>
            <person name="Zheng H."/>
            <person name="Feng Z."/>
        </authorList>
    </citation>
    <scope>NUCLEOTIDE SEQUENCE [LARGE SCALE GENOMIC DNA]</scope>
    <source>
        <strain evidence="12">HuSjv2</strain>
        <tissue evidence="12">Worms</tissue>
    </source>
</reference>
<dbReference type="Gene3D" id="3.30.40.10">
    <property type="entry name" value="Zinc/RING finger domain, C3HC4 (zinc finger)"/>
    <property type="match status" value="1"/>
</dbReference>
<dbReference type="EMBL" id="SKCS01000469">
    <property type="protein sequence ID" value="TNN06341.1"/>
    <property type="molecule type" value="Genomic_DNA"/>
</dbReference>
<dbReference type="GO" id="GO:0031625">
    <property type="term" value="F:ubiquitin protein ligase binding"/>
    <property type="evidence" value="ECO:0007669"/>
    <property type="project" value="TreeGrafter"/>
</dbReference>
<evidence type="ECO:0000256" key="6">
    <source>
        <dbReference type="PROSITE-ProRule" id="PRU00024"/>
    </source>
</evidence>
<dbReference type="GO" id="GO:0061630">
    <property type="term" value="F:ubiquitin protein ligase activity"/>
    <property type="evidence" value="ECO:0007669"/>
    <property type="project" value="TreeGrafter"/>
</dbReference>
<dbReference type="SMART" id="SM00061">
    <property type="entry name" value="MATH"/>
    <property type="match status" value="1"/>
</dbReference>
<feature type="compositionally biased region" description="Polar residues" evidence="8">
    <location>
        <begin position="1012"/>
        <end position="1026"/>
    </location>
</feature>
<evidence type="ECO:0000256" key="3">
    <source>
        <dbReference type="ARBA" id="ARBA00022723"/>
    </source>
</evidence>
<dbReference type="GO" id="GO:0070842">
    <property type="term" value="P:aggresome assembly"/>
    <property type="evidence" value="ECO:0007669"/>
    <property type="project" value="TreeGrafter"/>
</dbReference>
<evidence type="ECO:0000256" key="8">
    <source>
        <dbReference type="SAM" id="MobiDB-lite"/>
    </source>
</evidence>
<keyword evidence="13" id="KW-1185">Reference proteome</keyword>
<dbReference type="InterPro" id="IPR001841">
    <property type="entry name" value="Znf_RING"/>
</dbReference>
<dbReference type="InterPro" id="IPR008974">
    <property type="entry name" value="TRAF-like"/>
</dbReference>
<comment type="subcellular location">
    <subcellularLocation>
        <location evidence="1">Cytoplasm</location>
    </subcellularLocation>
</comment>
<dbReference type="GO" id="GO:0051865">
    <property type="term" value="P:protein autoubiquitination"/>
    <property type="evidence" value="ECO:0007669"/>
    <property type="project" value="TreeGrafter"/>
</dbReference>
<dbReference type="Pfam" id="PF22486">
    <property type="entry name" value="MATH_2"/>
    <property type="match status" value="1"/>
</dbReference>
<accession>A0A4Z2CQ11</accession>
<dbReference type="InterPro" id="IPR053003">
    <property type="entry name" value="TRIM_RBCC_E3_ubiq-ligases"/>
</dbReference>
<feature type="coiled-coil region" evidence="7">
    <location>
        <begin position="163"/>
        <end position="265"/>
    </location>
</feature>
<proteinExistence type="predicted"/>
<evidence type="ECO:0000313" key="13">
    <source>
        <dbReference type="Proteomes" id="UP000311919"/>
    </source>
</evidence>
<dbReference type="InterPro" id="IPR037299">
    <property type="entry name" value="TRIM37_MATH"/>
</dbReference>
<feature type="region of interest" description="Disordered" evidence="8">
    <location>
        <begin position="1159"/>
        <end position="1179"/>
    </location>
</feature>
<dbReference type="Gene3D" id="3.30.160.60">
    <property type="entry name" value="Classic Zinc Finger"/>
    <property type="match status" value="1"/>
</dbReference>
<feature type="compositionally biased region" description="Low complexity" evidence="8">
    <location>
        <begin position="998"/>
        <end position="1011"/>
    </location>
</feature>
<dbReference type="GO" id="GO:0016235">
    <property type="term" value="C:aggresome"/>
    <property type="evidence" value="ECO:0007669"/>
    <property type="project" value="TreeGrafter"/>
</dbReference>
<dbReference type="Pfam" id="PF00643">
    <property type="entry name" value="zf-B_box"/>
    <property type="match status" value="1"/>
</dbReference>
<feature type="region of interest" description="Disordered" evidence="8">
    <location>
        <begin position="1236"/>
        <end position="1274"/>
    </location>
</feature>
<evidence type="ECO:0000256" key="2">
    <source>
        <dbReference type="ARBA" id="ARBA00022490"/>
    </source>
</evidence>
<dbReference type="InterPro" id="IPR013083">
    <property type="entry name" value="Znf_RING/FYVE/PHD"/>
</dbReference>
<evidence type="ECO:0000259" key="9">
    <source>
        <dbReference type="PROSITE" id="PS50089"/>
    </source>
</evidence>
<feature type="region of interest" description="Disordered" evidence="8">
    <location>
        <begin position="1396"/>
        <end position="1424"/>
    </location>
</feature>
<gene>
    <name evidence="12" type="ORF">EWB00_008451</name>
</gene>
<sequence length="1702" mass="190883">MTQSRRDRKSGGTDTFESLSEVFRCFICMEKLSNARLCPHCSKLCCYKCIRKWITETRSQCPHCRASLHIYELINCRWADEVTQQLDNLQSQATSSRPNSGQNDCIGGGMSSKNNTLSTSGIDICELHNERLSVFCTTCDYSICHQCALFDNQHEQHSFRPLDDVYNEHVKQIKNEMDQLKRRHLELISLFQDVEKNVQAVKQAKEERVRELRNAVELMVARLDSQLKSKLVTLMSQRSQLFQEIELLESLLQDVQSELDVATRSEMITRSSEILAMFNEVHCKPMASFVSAPVPADFVSEIVPPYESSTFTLQPYSIMKQRADPVYSQPLYVSGLSWRLKVYPDGNGVVRGNYLSVFLELSAGLVEASKYEYRVEMVHQLSRDPSRNIVREFASHFEVGECWGYNRFFRLDLLVSEGYLNSETDSLLLKFQVRAPTYFQKCRDQNWHISQLEANQGHCFTQLAELKERLSIEVARQTNIVTVATPTTTTTSTTDSTCNSTLDTSITPVICPQLSDSLKLSTSVPVSSSSSLLISQSALIIATSSPHLPALSTPRSAREEFIGSSSAFTESNKTVTNILETKNDNLMNVLEGINPTSQCCLTGSTDDISIRNQLTSSEDRTQLLNNINNNENVIAEEVENCLTAVNTVTSRTTDCNNEFDQQLNEFQTNSADQSPIDISEPLLNLILTTDRHHQKQYAARNSSIISSLDVNQLTASYCHENNSNNINSDEDGLFIDSSRYFNISEQQTIPNEYVDVESTHYSGPISYYGDDDDDEGEYADGNHENNDNSDEEEEEEELDDDVEEQMDRDYGGYGEQLPDDDERQQCPMSEFHIYTKPNDVGVVGNILTYDDDDADSVVGQQNRHDYDIISPVSEILSDHDDSLQSSMDSNKLLLLKINCANNKPTNPLSTVDSIKALKNQKSNITASNTTTNTAPTVEYQCNHHFTDAEIHSDIVGDVTSSYDDNEYHTTGKGHANEELLKLPSPRPSSSISRLNRSITTTAATIHTPTTTKGSTASDNSRKVNQVSRHHPLWFKLSTNSSNRSKLHLNQSSSTRFNHDNKLRLLQQPFSMVVTEITNNTHDDSRDNGSNASDSHSSPRSVVSERLDRFAKTFKESHGRQSNSNYYKAKLVNELNWGRKITKDSNFCSDATLIHPKLCNSSSSSLSSSHSSSYGKTLSESSILKNNSKHLSYHRLTDFSDQQHEPFQESHCSKSKYLPRYRKNDHMQPLALLTTDSVSSCSSNPTTSSTSTQSNKLNRQDLGKERSTNKSLSFDSNENVCEKNISSSSSSSSKTTVTTTSKATLKCPIHLQHLNKLCHFSSACSDAVTKPVTTTTTTTIRSTQIIGNEIQHLENDIDEETMTGDRDVSEHVLNNRRLWDDSTLVINTDNNNLKKFFNSSSTSSSPLNNYENGKLPNQPKHLSNSPRTIITKTKSTVRMMDSMHPNHNKKYNPSTSSGDSTATIVHKSVILSDEINSRLITPLCNDKHCVQSKTIHQDNLERDHLNYKLLNNNNAKASNLCHTSERQNDSVNAHLETDLDNVNSNGVVPSCSNALNSLPPHSVGISVYNKESKHLGVDDYLTEAQKLMVSEPTDLSLAMLCHRISRLQTEAEAVAKAISANNHNDSIRNKQSISPLPIIDQQFTSSAREEQPFQIDINNITNNTIHGIRVQQLSGESDIYLDRSVNKNELLSDNYCNYNQDDA</sequence>
<evidence type="ECO:0000259" key="10">
    <source>
        <dbReference type="PROSITE" id="PS50119"/>
    </source>
</evidence>
<dbReference type="PROSITE" id="PS50144">
    <property type="entry name" value="MATH"/>
    <property type="match status" value="1"/>
</dbReference>
<dbReference type="GO" id="GO:0008270">
    <property type="term" value="F:zinc ion binding"/>
    <property type="evidence" value="ECO:0007669"/>
    <property type="project" value="UniProtKB-KW"/>
</dbReference>
<dbReference type="InterPro" id="IPR000315">
    <property type="entry name" value="Znf_B-box"/>
</dbReference>
<dbReference type="SMART" id="SM00502">
    <property type="entry name" value="BBC"/>
    <property type="match status" value="1"/>
</dbReference>
<feature type="compositionally biased region" description="Basic and acidic residues" evidence="8">
    <location>
        <begin position="1257"/>
        <end position="1267"/>
    </location>
</feature>
<feature type="compositionally biased region" description="Low complexity" evidence="8">
    <location>
        <begin position="1236"/>
        <end position="1253"/>
    </location>
</feature>
<dbReference type="PROSITE" id="PS50119">
    <property type="entry name" value="ZF_BBOX"/>
    <property type="match status" value="1"/>
</dbReference>
<evidence type="ECO:0000256" key="5">
    <source>
        <dbReference type="ARBA" id="ARBA00022833"/>
    </source>
</evidence>
<dbReference type="CDD" id="cd03773">
    <property type="entry name" value="MATH_TRIM37"/>
    <property type="match status" value="1"/>
</dbReference>
<name>A0A4Z2CQ11_SCHJA</name>
<evidence type="ECO:0000256" key="4">
    <source>
        <dbReference type="ARBA" id="ARBA00022771"/>
    </source>
</evidence>
<dbReference type="SUPFAM" id="SSF49599">
    <property type="entry name" value="TRAF domain-like"/>
    <property type="match status" value="1"/>
</dbReference>